<name>A0AAJ6FYQ6_9LACO</name>
<dbReference type="EMBL" id="CP123751">
    <property type="protein sequence ID" value="WHQ80416.1"/>
    <property type="molecule type" value="Genomic_DNA"/>
</dbReference>
<keyword evidence="3" id="KW-1185">Reference proteome</keyword>
<accession>A0AAJ6FYQ6</accession>
<dbReference type="Proteomes" id="UP001238155">
    <property type="component" value="Chromosome"/>
</dbReference>
<dbReference type="Proteomes" id="UP000027129">
    <property type="component" value="Unassembled WGS sequence"/>
</dbReference>
<evidence type="ECO:0000313" key="3">
    <source>
        <dbReference type="Proteomes" id="UP000027129"/>
    </source>
</evidence>
<gene>
    <name evidence="1" type="ORF">Lani381_1404</name>
    <name evidence="2" type="ORF">QFF56_01435</name>
</gene>
<sequence>MKLNLIVSGRGNALRKHLSDAEIEEMIAPYIKERLWDNDQATQNLQQVQQYQTKTADFSKSLSKVAKNIQDDDTKASKELFKT</sequence>
<protein>
    <submittedName>
        <fullName evidence="1">Poly(A) polymerase, pcnB</fullName>
    </submittedName>
</protein>
<reference evidence="2" key="2">
    <citation type="submission" date="2023-04" db="EMBL/GenBank/DDBJ databases">
        <title>Four porcine-derived lactic acid bacteria strains analyses and their evaluation as potential probiotics based on genomics.</title>
        <authorList>
            <person name="Niu D."/>
        </authorList>
    </citation>
    <scope>NUCLEOTIDE SEQUENCE</scope>
    <source>
        <strain evidence="2">ZSB1</strain>
    </source>
</reference>
<reference evidence="1 3" key="1">
    <citation type="submission" date="2014-04" db="EMBL/GenBank/DDBJ databases">
        <title>Draft Genome Sequence of Lactobacillus animalis 381-IL-28.</title>
        <authorList>
            <person name="Sturino J.M."/>
            <person name="Rajendran M."/>
            <person name="Altermann E."/>
        </authorList>
    </citation>
    <scope>NUCLEOTIDE SEQUENCE [LARGE SCALE GENOMIC DNA]</scope>
    <source>
        <strain evidence="1 3">381-IL-28</strain>
    </source>
</reference>
<organism evidence="2 4">
    <name type="scientific">Ligilactobacillus animalis</name>
    <dbReference type="NCBI Taxonomy" id="1605"/>
    <lineage>
        <taxon>Bacteria</taxon>
        <taxon>Bacillati</taxon>
        <taxon>Bacillota</taxon>
        <taxon>Bacilli</taxon>
        <taxon>Lactobacillales</taxon>
        <taxon>Lactobacillaceae</taxon>
        <taxon>Ligilactobacillus</taxon>
    </lineage>
</organism>
<dbReference type="RefSeq" id="WP_225361425.1">
    <property type="nucleotide sequence ID" value="NZ_CABIZJ010000009.1"/>
</dbReference>
<dbReference type="AlphaFoldDB" id="A0AAJ6FYQ6"/>
<evidence type="ECO:0000313" key="2">
    <source>
        <dbReference type="EMBL" id="WHQ80416.1"/>
    </source>
</evidence>
<dbReference type="EMBL" id="JMHU01000019">
    <property type="protein sequence ID" value="KDA45556.1"/>
    <property type="molecule type" value="Genomic_DNA"/>
</dbReference>
<evidence type="ECO:0000313" key="4">
    <source>
        <dbReference type="Proteomes" id="UP001238155"/>
    </source>
</evidence>
<evidence type="ECO:0000313" key="1">
    <source>
        <dbReference type="EMBL" id="KDA45556.1"/>
    </source>
</evidence>
<proteinExistence type="predicted"/>